<keyword evidence="1" id="KW-0472">Membrane</keyword>
<sequence length="282" mass="29617">MVTRRQSGFSLVELVIVIVLIGAIGGIFAMQLKPVIEGYVAVGKRAALTDQADTALRRIVTEVRAAVPNSLRLANAQCMELVPTIDGGRFRTGPDVTNGGGAFLDHDAAATEFDVVTRFTTQPAPGDLVVIGNQNPGDVYSRANVSTISQVANNTDAWRGPHRLTVTPTRIPFGYEDGRFVVAPGAEPSVSYVCEGAGTTPDGSTGTGRVHRVTRTTLDLLQTCPATAGAPLLASRVASCQFIYSPNQGATQQSGFVQLQLRLTDGGETVSLTLGAHVSNVP</sequence>
<keyword evidence="3" id="KW-1185">Reference proteome</keyword>
<accession>A0A1I1LI65</accession>
<evidence type="ECO:0000256" key="1">
    <source>
        <dbReference type="SAM" id="Phobius"/>
    </source>
</evidence>
<feature type="transmembrane region" description="Helical" evidence="1">
    <location>
        <begin position="12"/>
        <end position="32"/>
    </location>
</feature>
<dbReference type="Proteomes" id="UP000198639">
    <property type="component" value="Unassembled WGS sequence"/>
</dbReference>
<organism evidence="2 3">
    <name type="scientific">Massilia yuzhufengensis</name>
    <dbReference type="NCBI Taxonomy" id="1164594"/>
    <lineage>
        <taxon>Bacteria</taxon>
        <taxon>Pseudomonadati</taxon>
        <taxon>Pseudomonadota</taxon>
        <taxon>Betaproteobacteria</taxon>
        <taxon>Burkholderiales</taxon>
        <taxon>Oxalobacteraceae</taxon>
        <taxon>Telluria group</taxon>
        <taxon>Massilia</taxon>
    </lineage>
</organism>
<proteinExistence type="predicted"/>
<dbReference type="AlphaFoldDB" id="A0A1I1LI65"/>
<dbReference type="InterPro" id="IPR045584">
    <property type="entry name" value="Pilin-like"/>
</dbReference>
<keyword evidence="1" id="KW-1133">Transmembrane helix</keyword>
<evidence type="ECO:0000313" key="2">
    <source>
        <dbReference type="EMBL" id="SFC72655.1"/>
    </source>
</evidence>
<dbReference type="InterPro" id="IPR012902">
    <property type="entry name" value="N_methyl_site"/>
</dbReference>
<gene>
    <name evidence="2" type="ORF">SAMN05216204_109103</name>
</gene>
<dbReference type="NCBIfam" id="TIGR02532">
    <property type="entry name" value="IV_pilin_GFxxxE"/>
    <property type="match status" value="1"/>
</dbReference>
<dbReference type="Pfam" id="PF07963">
    <property type="entry name" value="N_methyl"/>
    <property type="match status" value="1"/>
</dbReference>
<reference evidence="3" key="1">
    <citation type="submission" date="2016-10" db="EMBL/GenBank/DDBJ databases">
        <authorList>
            <person name="Varghese N."/>
            <person name="Submissions S."/>
        </authorList>
    </citation>
    <scope>NUCLEOTIDE SEQUENCE [LARGE SCALE GENOMIC DNA]</scope>
    <source>
        <strain evidence="3">CGMCC 1.12041</strain>
    </source>
</reference>
<dbReference type="SUPFAM" id="SSF54523">
    <property type="entry name" value="Pili subunits"/>
    <property type="match status" value="1"/>
</dbReference>
<dbReference type="EMBL" id="FOLD01000009">
    <property type="protein sequence ID" value="SFC72655.1"/>
    <property type="molecule type" value="Genomic_DNA"/>
</dbReference>
<name>A0A1I1LI65_9BURK</name>
<protein>
    <submittedName>
        <fullName evidence="2">MSHA biogenesis protein MshO</fullName>
    </submittedName>
</protein>
<evidence type="ECO:0000313" key="3">
    <source>
        <dbReference type="Proteomes" id="UP000198639"/>
    </source>
</evidence>
<dbReference type="OrthoDB" id="9788802at2"/>
<dbReference type="STRING" id="1164594.SAMN05216204_109103"/>
<keyword evidence="1" id="KW-0812">Transmembrane</keyword>
<dbReference type="RefSeq" id="WP_091874456.1">
    <property type="nucleotide sequence ID" value="NZ_FOLD01000009.1"/>
</dbReference>